<keyword evidence="1" id="KW-0175">Coiled coil</keyword>
<evidence type="ECO:0000256" key="2">
    <source>
        <dbReference type="SAM" id="Phobius"/>
    </source>
</evidence>
<name>A0A7C4RVC0_9BACT</name>
<accession>A0A7C4RVC0</accession>
<organism evidence="3">
    <name type="scientific">Fervidobacterium thailandense</name>
    <dbReference type="NCBI Taxonomy" id="1008305"/>
    <lineage>
        <taxon>Bacteria</taxon>
        <taxon>Thermotogati</taxon>
        <taxon>Thermotogota</taxon>
        <taxon>Thermotogae</taxon>
        <taxon>Thermotogales</taxon>
        <taxon>Fervidobacteriaceae</taxon>
        <taxon>Fervidobacterium</taxon>
    </lineage>
</organism>
<reference evidence="3" key="1">
    <citation type="journal article" date="2020" name="mSystems">
        <title>Genome- and Community-Level Interaction Insights into Carbon Utilization and Element Cycling Functions of Hydrothermarchaeota in Hydrothermal Sediment.</title>
        <authorList>
            <person name="Zhou Z."/>
            <person name="Liu Y."/>
            <person name="Xu W."/>
            <person name="Pan J."/>
            <person name="Luo Z.H."/>
            <person name="Li M."/>
        </authorList>
    </citation>
    <scope>NUCLEOTIDE SEQUENCE [LARGE SCALE GENOMIC DNA]</scope>
    <source>
        <strain evidence="3">SpSt-609</strain>
    </source>
</reference>
<feature type="coiled-coil region" evidence="1">
    <location>
        <begin position="47"/>
        <end position="81"/>
    </location>
</feature>
<proteinExistence type="predicted"/>
<evidence type="ECO:0000313" key="3">
    <source>
        <dbReference type="EMBL" id="HGU39781.1"/>
    </source>
</evidence>
<dbReference type="EMBL" id="DSZY01000006">
    <property type="protein sequence ID" value="HGU39781.1"/>
    <property type="molecule type" value="Genomic_DNA"/>
</dbReference>
<evidence type="ECO:0000256" key="1">
    <source>
        <dbReference type="SAM" id="Coils"/>
    </source>
</evidence>
<feature type="transmembrane region" description="Helical" evidence="2">
    <location>
        <begin position="21"/>
        <end position="43"/>
    </location>
</feature>
<keyword evidence="2" id="KW-0472">Membrane</keyword>
<gene>
    <name evidence="3" type="ORF">ENT77_01060</name>
</gene>
<dbReference type="AlphaFoldDB" id="A0A7C4RVC0"/>
<keyword evidence="2" id="KW-0812">Transmembrane</keyword>
<sequence>MTLARAKPREVVVERQAERSLGLFTYLVPFVLLGLLIFASILLSSKAAKIESSVLEMRRSLEVLKEQIEVLNQKIAKITVGRDLVN</sequence>
<keyword evidence="2" id="KW-1133">Transmembrane helix</keyword>
<comment type="caution">
    <text evidence="3">The sequence shown here is derived from an EMBL/GenBank/DDBJ whole genome shotgun (WGS) entry which is preliminary data.</text>
</comment>
<protein>
    <submittedName>
        <fullName evidence="3">Uncharacterized protein</fullName>
    </submittedName>
</protein>